<dbReference type="AlphaFoldDB" id="A0A2G4ST38"/>
<accession>A0A2G4ST38</accession>
<dbReference type="Proteomes" id="UP000242254">
    <property type="component" value="Unassembled WGS sequence"/>
</dbReference>
<evidence type="ECO:0000313" key="3">
    <source>
        <dbReference type="EMBL" id="PHZ11929.1"/>
    </source>
</evidence>
<feature type="compositionally biased region" description="Polar residues" evidence="1">
    <location>
        <begin position="105"/>
        <end position="128"/>
    </location>
</feature>
<protein>
    <submittedName>
        <fullName evidence="3">Uncharacterized protein</fullName>
    </submittedName>
</protein>
<reference evidence="3" key="1">
    <citation type="submission" date="2014-05" db="EMBL/GenBank/DDBJ databases">
        <authorList>
            <consortium name="DOE Joint Genome Institute"/>
            <person name="Riley R."/>
            <person name="Mondo S.J."/>
            <person name="Sun H."/>
            <person name="Grigoriev I.V."/>
            <person name="Pawlowska A.T."/>
            <person name="Nordberg H.P."/>
            <person name="Cantor M.N."/>
            <person name="Hua S.X."/>
        </authorList>
    </citation>
    <scope>NUCLEOTIDE SEQUENCE</scope>
    <source>
        <strain evidence="3">ATCC 52813</strain>
    </source>
</reference>
<organism evidence="3 4">
    <name type="scientific">Rhizopus microsporus ATCC 52813</name>
    <dbReference type="NCBI Taxonomy" id="1340429"/>
    <lineage>
        <taxon>Eukaryota</taxon>
        <taxon>Fungi</taxon>
        <taxon>Fungi incertae sedis</taxon>
        <taxon>Mucoromycota</taxon>
        <taxon>Mucoromycotina</taxon>
        <taxon>Mucoromycetes</taxon>
        <taxon>Mucorales</taxon>
        <taxon>Mucorineae</taxon>
        <taxon>Rhizopodaceae</taxon>
        <taxon>Rhizopus</taxon>
    </lineage>
</organism>
<feature type="compositionally biased region" description="Basic and acidic residues" evidence="1">
    <location>
        <begin position="1"/>
        <end position="15"/>
    </location>
</feature>
<sequence>MVYDDSKMENEHEQTDTNGEYEGFHQSSLSDPSIPFQELPNPYYNNTLPYIVPYPYNSYSSNNGGNCPKQNLYSLFYPSPTDLPSCSSNLLSHEANETDDIRYVNPSNTIHTKGQNSDNNTIGTSPSN</sequence>
<dbReference type="RefSeq" id="XP_023465637.1">
    <property type="nucleotide sequence ID" value="XM_023611241.1"/>
</dbReference>
<keyword evidence="4" id="KW-1185">Reference proteome</keyword>
<evidence type="ECO:0000256" key="1">
    <source>
        <dbReference type="SAM" id="MobiDB-lite"/>
    </source>
</evidence>
<reference evidence="3 4" key="2">
    <citation type="journal article" date="2016" name="Proc. Natl. Acad. Sci. U.S.A.">
        <title>Lipid metabolic changes in an early divergent fungus govern the establishment of a mutualistic symbiosis with endobacteria.</title>
        <authorList>
            <person name="Lastovetsky O.A."/>
            <person name="Gaspar M.L."/>
            <person name="Mondo S.J."/>
            <person name="LaButti K.M."/>
            <person name="Sandor L."/>
            <person name="Grigoriev I.V."/>
            <person name="Henry S.A."/>
            <person name="Pawlowska T.E."/>
        </authorList>
    </citation>
    <scope>NUCLEOTIDE SEQUENCE [LARGE SCALE GENOMIC DNA]</scope>
    <source>
        <strain evidence="3 4">ATCC 52813</strain>
    </source>
</reference>
<dbReference type="GeneID" id="35442231"/>
<dbReference type="STRING" id="1340429.A0A2G4ST38"/>
<feature type="region of interest" description="Disordered" evidence="1">
    <location>
        <begin position="97"/>
        <end position="128"/>
    </location>
</feature>
<evidence type="ECO:0000313" key="4">
    <source>
        <dbReference type="Proteomes" id="UP000242254"/>
    </source>
</evidence>
<proteinExistence type="predicted"/>
<dbReference type="EMBL" id="KZ303851">
    <property type="protein sequence ID" value="PHZ11929.1"/>
    <property type="molecule type" value="Genomic_DNA"/>
</dbReference>
<dbReference type="EMBL" id="KZ303852">
    <property type="protein sequence ID" value="PHZ11522.1"/>
    <property type="molecule type" value="Genomic_DNA"/>
</dbReference>
<gene>
    <name evidence="3" type="ORF">RHIMIDRAFT_256895</name>
    <name evidence="2" type="ORF">RHIMIDRAFT_257884</name>
</gene>
<evidence type="ECO:0000313" key="2">
    <source>
        <dbReference type="EMBL" id="PHZ11522.1"/>
    </source>
</evidence>
<feature type="region of interest" description="Disordered" evidence="1">
    <location>
        <begin position="1"/>
        <end position="39"/>
    </location>
</feature>
<name>A0A2G4ST38_RHIZD</name>